<accession>A0A1V0BHM7</accession>
<evidence type="ECO:0000313" key="3">
    <source>
        <dbReference type="Proteomes" id="UP000242792"/>
    </source>
</evidence>
<dbReference type="GeneID" id="83040596"/>
<dbReference type="Proteomes" id="UP000242792">
    <property type="component" value="Chromosome"/>
</dbReference>
<sequence length="293" mass="31671">MTESQFAVVPLEVVQDRRLTLEQTRVLVALFSFRNKVTNTVWPSRAAIAERTGMHPSNISSATTALVNLGWLVKEGNGGHSKATRYTLCVPDLVKPETVAHSATVADSATVARSATQTVADSATPPLADSATRKEQSIEHTNEQKNTARARSTAPAQPDGVTDQTWADWLQLRKTLKAAVTQTAIDGIAREATLAGYTLEQALVTCCANGWRGFKAAWVAPKMPSGFSGQPNGLTETPYQRAARQRVEEMNPAVARKVARPNAFEQSQAFLDSTNNVIDVTPRHPRQPSLIGG</sequence>
<dbReference type="Gene3D" id="1.10.10.10">
    <property type="entry name" value="Winged helix-like DNA-binding domain superfamily/Winged helix DNA-binding domain"/>
    <property type="match status" value="1"/>
</dbReference>
<dbReference type="SUPFAM" id="SSF46785">
    <property type="entry name" value="Winged helix' DNA-binding domain"/>
    <property type="match status" value="1"/>
</dbReference>
<proteinExistence type="predicted"/>
<protein>
    <submittedName>
        <fullName evidence="2">Helix-turn-helix domain-containing protein</fullName>
    </submittedName>
</protein>
<dbReference type="KEGG" id="cke:B5M06_14890"/>
<dbReference type="Pfam" id="PF13730">
    <property type="entry name" value="HTH_36"/>
    <property type="match status" value="1"/>
</dbReference>
<organism evidence="2 3">
    <name type="scientific">Comamonas kerstersii</name>
    <dbReference type="NCBI Taxonomy" id="225992"/>
    <lineage>
        <taxon>Bacteria</taxon>
        <taxon>Pseudomonadati</taxon>
        <taxon>Pseudomonadota</taxon>
        <taxon>Betaproteobacteria</taxon>
        <taxon>Burkholderiales</taxon>
        <taxon>Comamonadaceae</taxon>
        <taxon>Comamonas</taxon>
    </lineage>
</organism>
<evidence type="ECO:0000256" key="1">
    <source>
        <dbReference type="SAM" id="MobiDB-lite"/>
    </source>
</evidence>
<dbReference type="EMBL" id="CP020121">
    <property type="protein sequence ID" value="AQZ99344.1"/>
    <property type="molecule type" value="Genomic_DNA"/>
</dbReference>
<name>A0A1V0BHM7_9BURK</name>
<dbReference type="OrthoDB" id="8898949at2"/>
<gene>
    <name evidence="2" type="ORF">B5M06_14890</name>
</gene>
<feature type="region of interest" description="Disordered" evidence="1">
    <location>
        <begin position="116"/>
        <end position="161"/>
    </location>
</feature>
<feature type="compositionally biased region" description="Basic and acidic residues" evidence="1">
    <location>
        <begin position="131"/>
        <end position="143"/>
    </location>
</feature>
<dbReference type="InterPro" id="IPR036390">
    <property type="entry name" value="WH_DNA-bd_sf"/>
</dbReference>
<reference evidence="2 3" key="1">
    <citation type="submission" date="2017-03" db="EMBL/GenBank/DDBJ databases">
        <title>Rapid Whole Genome Sequencing of Comamonas kerstersii Causing Continuous ambulatory Peritoneal Dialysis-Associated Peritonitis.</title>
        <authorList>
            <person name="Zheng B."/>
        </authorList>
    </citation>
    <scope>NUCLEOTIDE SEQUENCE [LARGE SCALE GENOMIC DNA]</scope>
    <source>
        <strain evidence="2 3">8943</strain>
    </source>
</reference>
<dbReference type="InterPro" id="IPR036388">
    <property type="entry name" value="WH-like_DNA-bd_sf"/>
</dbReference>
<dbReference type="RefSeq" id="WP_054067833.1">
    <property type="nucleotide sequence ID" value="NZ_CP020121.1"/>
</dbReference>
<dbReference type="AlphaFoldDB" id="A0A1V0BHM7"/>
<evidence type="ECO:0000313" key="2">
    <source>
        <dbReference type="EMBL" id="AQZ99344.1"/>
    </source>
</evidence>